<keyword evidence="4" id="KW-0547">Nucleotide-binding</keyword>
<dbReference type="InterPro" id="IPR012340">
    <property type="entry name" value="NA-bd_OB-fold"/>
</dbReference>
<dbReference type="HAMAP" id="MF_00031">
    <property type="entry name" value="DNA_HJ_migration_RuvA"/>
    <property type="match status" value="1"/>
</dbReference>
<evidence type="ECO:0000313" key="4">
    <source>
        <dbReference type="EMBL" id="QAU52266.1"/>
    </source>
</evidence>
<dbReference type="Gene3D" id="1.10.150.20">
    <property type="entry name" value="5' to 3' exonuclease, C-terminal subdomain"/>
    <property type="match status" value="1"/>
</dbReference>
<gene>
    <name evidence="1 4" type="primary">ruvA</name>
    <name evidence="4" type="ORF">CPELA_04970</name>
</gene>
<feature type="domain" description="DNA helicase Holliday junction RuvA type" evidence="2">
    <location>
        <begin position="1"/>
        <end position="61"/>
    </location>
</feature>
<keyword evidence="4" id="KW-0378">Hydrolase</keyword>
<feature type="domain" description="Holliday junction DNA helicase RuvA C-terminal" evidence="3">
    <location>
        <begin position="157"/>
        <end position="195"/>
    </location>
</feature>
<dbReference type="KEGG" id="cpeg:CPELA_04970"/>
<evidence type="ECO:0000259" key="2">
    <source>
        <dbReference type="Pfam" id="PF01330"/>
    </source>
</evidence>
<comment type="function">
    <text evidence="1">The RuvA-RuvB-RuvC complex processes Holliday junction (HJ) DNA during genetic recombination and DNA repair, while the RuvA-RuvB complex plays an important role in the rescue of blocked DNA replication forks via replication fork reversal (RFR). RuvA specifically binds to HJ cruciform DNA, conferring on it an open structure. The RuvB hexamer acts as an ATP-dependent pump, pulling dsDNA into and through the RuvAB complex. HJ branch migration allows RuvC to scan DNA until it finds its consensus sequence, where it cleaves and resolves the cruciform DNA.</text>
</comment>
<keyword evidence="1" id="KW-0238">DNA-binding</keyword>
<feature type="region of interest" description="Domain III" evidence="1">
    <location>
        <begin position="154"/>
        <end position="201"/>
    </location>
</feature>
<dbReference type="GO" id="GO:0009378">
    <property type="term" value="F:four-way junction helicase activity"/>
    <property type="evidence" value="ECO:0007669"/>
    <property type="project" value="InterPro"/>
</dbReference>
<protein>
    <recommendedName>
        <fullName evidence="1">Holliday junction branch migration complex subunit RuvA</fullName>
    </recommendedName>
</protein>
<dbReference type="InterPro" id="IPR036267">
    <property type="entry name" value="RuvA_C_sf"/>
</dbReference>
<organism evidence="4 5">
    <name type="scientific">Corynebacterium pelargi</name>
    <dbReference type="NCBI Taxonomy" id="1471400"/>
    <lineage>
        <taxon>Bacteria</taxon>
        <taxon>Bacillati</taxon>
        <taxon>Actinomycetota</taxon>
        <taxon>Actinomycetes</taxon>
        <taxon>Mycobacteriales</taxon>
        <taxon>Corynebacteriaceae</taxon>
        <taxon>Corynebacterium</taxon>
    </lineage>
</organism>
<comment type="subcellular location">
    <subcellularLocation>
        <location evidence="1">Cytoplasm</location>
    </subcellularLocation>
</comment>
<dbReference type="InterPro" id="IPR010994">
    <property type="entry name" value="RuvA_2-like"/>
</dbReference>
<dbReference type="GO" id="GO:0009379">
    <property type="term" value="C:Holliday junction helicase complex"/>
    <property type="evidence" value="ECO:0007669"/>
    <property type="project" value="InterPro"/>
</dbReference>
<keyword evidence="4" id="KW-0067">ATP-binding</keyword>
<dbReference type="GO" id="GO:0005524">
    <property type="term" value="F:ATP binding"/>
    <property type="evidence" value="ECO:0007669"/>
    <property type="project" value="InterPro"/>
</dbReference>
<dbReference type="Pfam" id="PF01330">
    <property type="entry name" value="RuvA_N"/>
    <property type="match status" value="1"/>
</dbReference>
<dbReference type="GO" id="GO:0005737">
    <property type="term" value="C:cytoplasm"/>
    <property type="evidence" value="ECO:0007669"/>
    <property type="project" value="UniProtKB-SubCell"/>
</dbReference>
<accession>A0A410W8J5</accession>
<dbReference type="AlphaFoldDB" id="A0A410W8J5"/>
<sequence length="201" mass="21636">MIAYLRGTISEIALDRAVIECSGVGYEVWCSPRTLGRLLRGEEAKVITSQVIREDQHLLYGFLEQEEKEMFILLQSVSGLGPRLALAAQAVFSCEEIAQHIRNGDAKALQQIPGVGKRTAERMVVDLKDKVGNYASAEAPTQASVQTGAQPGVAEAVLEALIGLGFSEKVAQPALDAVLKETPQLDASKALHATLNVLGRR</sequence>
<evidence type="ECO:0000313" key="5">
    <source>
        <dbReference type="Proteomes" id="UP000288929"/>
    </source>
</evidence>
<keyword evidence="1" id="KW-0227">DNA damage</keyword>
<dbReference type="Pfam" id="PF14520">
    <property type="entry name" value="HHH_5"/>
    <property type="match status" value="1"/>
</dbReference>
<dbReference type="Gene3D" id="2.40.50.140">
    <property type="entry name" value="Nucleic acid-binding proteins"/>
    <property type="match status" value="1"/>
</dbReference>
<keyword evidence="1" id="KW-0963">Cytoplasm</keyword>
<comment type="subunit">
    <text evidence="1">Homotetramer. Forms an RuvA(8)-RuvB(12)-Holliday junction (HJ) complex. HJ DNA is sandwiched between 2 RuvA tetramers; dsDNA enters through RuvA and exits via RuvB. An RuvB hexamer assembles on each DNA strand where it exits the tetramer. Each RuvB hexamer is contacted by two RuvA subunits (via domain III) on 2 adjacent RuvB subunits; this complex drives branch migration. In the full resolvosome a probable DNA-RuvA(4)-RuvB(12)-RuvC(2) complex forms which resolves the HJ.</text>
</comment>
<dbReference type="NCBIfam" id="TIGR00084">
    <property type="entry name" value="ruvA"/>
    <property type="match status" value="1"/>
</dbReference>
<dbReference type="SUPFAM" id="SSF46929">
    <property type="entry name" value="DNA helicase RuvA subunit, C-terminal domain"/>
    <property type="match status" value="1"/>
</dbReference>
<dbReference type="InterPro" id="IPR013849">
    <property type="entry name" value="DNA_helicase_Holl-junc_RuvA_I"/>
</dbReference>
<comment type="domain">
    <text evidence="1">Has three domains with a flexible linker between the domains II and III and assumes an 'L' shape. Domain III is highly mobile and contacts RuvB.</text>
</comment>
<dbReference type="GO" id="GO:0016787">
    <property type="term" value="F:hydrolase activity"/>
    <property type="evidence" value="ECO:0007669"/>
    <property type="project" value="UniProtKB-KW"/>
</dbReference>
<dbReference type="SUPFAM" id="SSF47781">
    <property type="entry name" value="RuvA domain 2-like"/>
    <property type="match status" value="1"/>
</dbReference>
<dbReference type="Proteomes" id="UP000288929">
    <property type="component" value="Chromosome"/>
</dbReference>
<dbReference type="OrthoDB" id="5293449at2"/>
<keyword evidence="4" id="KW-0347">Helicase</keyword>
<keyword evidence="5" id="KW-1185">Reference proteome</keyword>
<comment type="similarity">
    <text evidence="1">Belongs to the RuvA family.</text>
</comment>
<dbReference type="InterPro" id="IPR011114">
    <property type="entry name" value="RuvA_C"/>
</dbReference>
<keyword evidence="1" id="KW-0234">DNA repair</keyword>
<dbReference type="GO" id="GO:0006281">
    <property type="term" value="P:DNA repair"/>
    <property type="evidence" value="ECO:0007669"/>
    <property type="project" value="UniProtKB-UniRule"/>
</dbReference>
<comment type="caution">
    <text evidence="1">Lacks conserved residue(s) required for the propagation of feature annotation.</text>
</comment>
<reference evidence="4 5" key="1">
    <citation type="submission" date="2019-01" db="EMBL/GenBank/DDBJ databases">
        <authorList>
            <person name="Ruckert C."/>
            <person name="Busche T."/>
            <person name="Kalinowski J."/>
        </authorList>
    </citation>
    <scope>NUCLEOTIDE SEQUENCE [LARGE SCALE GENOMIC DNA]</scope>
    <source>
        <strain evidence="4 5">136/3</strain>
    </source>
</reference>
<proteinExistence type="inferred from homology"/>
<dbReference type="SUPFAM" id="SSF50249">
    <property type="entry name" value="Nucleic acid-binding proteins"/>
    <property type="match status" value="1"/>
</dbReference>
<dbReference type="Pfam" id="PF07499">
    <property type="entry name" value="RuvA_C"/>
    <property type="match status" value="1"/>
</dbReference>
<dbReference type="GO" id="GO:0048476">
    <property type="term" value="C:Holliday junction resolvase complex"/>
    <property type="evidence" value="ECO:0007669"/>
    <property type="project" value="UniProtKB-UniRule"/>
</dbReference>
<dbReference type="CDD" id="cd14332">
    <property type="entry name" value="UBA_RuvA_C"/>
    <property type="match status" value="1"/>
</dbReference>
<evidence type="ECO:0000256" key="1">
    <source>
        <dbReference type="HAMAP-Rule" id="MF_00031"/>
    </source>
</evidence>
<dbReference type="EMBL" id="CP035299">
    <property type="protein sequence ID" value="QAU52266.1"/>
    <property type="molecule type" value="Genomic_DNA"/>
</dbReference>
<dbReference type="InterPro" id="IPR000085">
    <property type="entry name" value="RuvA"/>
</dbReference>
<name>A0A410W8J5_9CORY</name>
<dbReference type="Gene3D" id="1.10.8.10">
    <property type="entry name" value="DNA helicase RuvA subunit, C-terminal domain"/>
    <property type="match status" value="1"/>
</dbReference>
<dbReference type="GO" id="GO:0000400">
    <property type="term" value="F:four-way junction DNA binding"/>
    <property type="evidence" value="ECO:0007669"/>
    <property type="project" value="UniProtKB-UniRule"/>
</dbReference>
<keyword evidence="1" id="KW-0233">DNA recombination</keyword>
<dbReference type="GO" id="GO:0006310">
    <property type="term" value="P:DNA recombination"/>
    <property type="evidence" value="ECO:0007669"/>
    <property type="project" value="UniProtKB-UniRule"/>
</dbReference>
<evidence type="ECO:0000259" key="3">
    <source>
        <dbReference type="Pfam" id="PF07499"/>
    </source>
</evidence>
<dbReference type="RefSeq" id="WP_128889740.1">
    <property type="nucleotide sequence ID" value="NZ_BMCX01000001.1"/>
</dbReference>